<dbReference type="HOGENOM" id="CLU_044403_5_0_9"/>
<keyword evidence="4" id="KW-0285">Flavoprotein</keyword>
<dbReference type="PANTHER" id="PTHR30040:SF2">
    <property type="entry name" value="FAD:PROTEIN FMN TRANSFERASE"/>
    <property type="match status" value="1"/>
</dbReference>
<dbReference type="InterPro" id="IPR003374">
    <property type="entry name" value="ApbE-like_sf"/>
</dbReference>
<evidence type="ECO:0000256" key="2">
    <source>
        <dbReference type="ARBA" id="ARBA00011955"/>
    </source>
</evidence>
<protein>
    <recommendedName>
        <fullName evidence="3">FAD:protein FMN transferase</fullName>
        <ecNumber evidence="2">2.7.1.180</ecNumber>
    </recommendedName>
    <alternativeName>
        <fullName evidence="9">Flavin transferase</fullName>
    </alternativeName>
</protein>
<accession>A0A078MA87</accession>
<keyword evidence="5" id="KW-0808">Transferase</keyword>
<dbReference type="Pfam" id="PF02424">
    <property type="entry name" value="ApbE"/>
    <property type="match status" value="1"/>
</dbReference>
<comment type="catalytic activity">
    <reaction evidence="10">
        <text>L-threonyl-[protein] + FAD = FMN-L-threonyl-[protein] + AMP + H(+)</text>
        <dbReference type="Rhea" id="RHEA:36847"/>
        <dbReference type="Rhea" id="RHEA-COMP:11060"/>
        <dbReference type="Rhea" id="RHEA-COMP:11061"/>
        <dbReference type="ChEBI" id="CHEBI:15378"/>
        <dbReference type="ChEBI" id="CHEBI:30013"/>
        <dbReference type="ChEBI" id="CHEBI:57692"/>
        <dbReference type="ChEBI" id="CHEBI:74257"/>
        <dbReference type="ChEBI" id="CHEBI:456215"/>
        <dbReference type="EC" id="2.7.1.180"/>
    </reaction>
</comment>
<dbReference type="PATRIC" id="fig|1461583.4.peg.919"/>
<evidence type="ECO:0000313" key="11">
    <source>
        <dbReference type="EMBL" id="CEA01586.1"/>
    </source>
</evidence>
<dbReference type="GO" id="GO:0046872">
    <property type="term" value="F:metal ion binding"/>
    <property type="evidence" value="ECO:0007669"/>
    <property type="project" value="UniProtKB-KW"/>
</dbReference>
<dbReference type="Gene3D" id="3.10.520.10">
    <property type="entry name" value="ApbE-like domains"/>
    <property type="match status" value="1"/>
</dbReference>
<keyword evidence="8" id="KW-0460">Magnesium</keyword>
<dbReference type="SUPFAM" id="SSF143631">
    <property type="entry name" value="ApbE-like"/>
    <property type="match status" value="1"/>
</dbReference>
<evidence type="ECO:0000256" key="10">
    <source>
        <dbReference type="ARBA" id="ARBA00048540"/>
    </source>
</evidence>
<dbReference type="InterPro" id="IPR024932">
    <property type="entry name" value="ApbE"/>
</dbReference>
<evidence type="ECO:0000256" key="5">
    <source>
        <dbReference type="ARBA" id="ARBA00022679"/>
    </source>
</evidence>
<evidence type="ECO:0000256" key="3">
    <source>
        <dbReference type="ARBA" id="ARBA00016337"/>
    </source>
</evidence>
<comment type="cofactor">
    <cofactor evidence="1">
        <name>Mg(2+)</name>
        <dbReference type="ChEBI" id="CHEBI:18420"/>
    </cofactor>
</comment>
<reference evidence="11" key="1">
    <citation type="submission" date="2014-07" db="EMBL/GenBank/DDBJ databases">
        <authorList>
            <person name="Urmite Genomes Urmite Genomes"/>
        </authorList>
    </citation>
    <scope>NUCLEOTIDE SEQUENCE</scope>
    <source>
        <strain evidence="11">13S34_air</strain>
    </source>
</reference>
<evidence type="ECO:0000256" key="6">
    <source>
        <dbReference type="ARBA" id="ARBA00022723"/>
    </source>
</evidence>
<evidence type="ECO:0000256" key="1">
    <source>
        <dbReference type="ARBA" id="ARBA00001946"/>
    </source>
</evidence>
<evidence type="ECO:0000256" key="4">
    <source>
        <dbReference type="ARBA" id="ARBA00022630"/>
    </source>
</evidence>
<keyword evidence="7" id="KW-0274">FAD</keyword>
<dbReference type="PANTHER" id="PTHR30040">
    <property type="entry name" value="THIAMINE BIOSYNTHESIS LIPOPROTEIN APBE"/>
    <property type="match status" value="1"/>
</dbReference>
<dbReference type="AlphaFoldDB" id="A0A078MA87"/>
<dbReference type="EMBL" id="LN483074">
    <property type="protein sequence ID" value="CEA01586.1"/>
    <property type="molecule type" value="Genomic_DNA"/>
</dbReference>
<organism evidence="11">
    <name type="scientific">Metalysinibacillus saudimassiliensis</name>
    <dbReference type="NCBI Taxonomy" id="1461583"/>
    <lineage>
        <taxon>Bacteria</taxon>
        <taxon>Bacillati</taxon>
        <taxon>Bacillota</taxon>
        <taxon>Bacilli</taxon>
        <taxon>Bacillales</taxon>
        <taxon>Caryophanaceae</taxon>
        <taxon>Metalysinibacillus</taxon>
    </lineage>
</organism>
<name>A0A078MA87_9BACL</name>
<dbReference type="EC" id="2.7.1.180" evidence="2"/>
<evidence type="ECO:0000256" key="9">
    <source>
        <dbReference type="ARBA" id="ARBA00031306"/>
    </source>
</evidence>
<sequence>MTHTFTFSAMNVDFSFTLPQHCAPLEPMLKQWLLALEQQWSRFTDDNELAQINRLAIGETLQINPLLYACLQSAHKFYLRTNGLFSPYLRKQMVANGYVTSFPFCHSALRTLPKPETALSFLPQYTVQKYARGEVDLGGFAKGFLIDQLCLMLKNSYHAEYGQIIGGDDMRVWSTTDKEWLVPLLHPIDGTTMTTLRLKNGAIATSSRLQRAWQTNQELVHHILNGQTGLPAQTSIVQATFICNDLATGEVGAKVCFLTDEALLGQSSCYIVQTDGSHQWQKQHAIC</sequence>
<gene>
    <name evidence="11" type="ORF">BN1050_00958</name>
</gene>
<proteinExistence type="predicted"/>
<keyword evidence="6" id="KW-0479">Metal-binding</keyword>
<evidence type="ECO:0000256" key="7">
    <source>
        <dbReference type="ARBA" id="ARBA00022827"/>
    </source>
</evidence>
<evidence type="ECO:0000256" key="8">
    <source>
        <dbReference type="ARBA" id="ARBA00022842"/>
    </source>
</evidence>
<dbReference type="GO" id="GO:0016740">
    <property type="term" value="F:transferase activity"/>
    <property type="evidence" value="ECO:0007669"/>
    <property type="project" value="UniProtKB-KW"/>
</dbReference>